<feature type="transmembrane region" description="Helical" evidence="8">
    <location>
        <begin position="307"/>
        <end position="326"/>
    </location>
</feature>
<dbReference type="Proteomes" id="UP001595636">
    <property type="component" value="Unassembled WGS sequence"/>
</dbReference>
<reference evidence="11" key="1">
    <citation type="journal article" date="2019" name="Int. J. Syst. Evol. Microbiol.">
        <title>The Global Catalogue of Microorganisms (GCM) 10K type strain sequencing project: providing services to taxonomists for standard genome sequencing and annotation.</title>
        <authorList>
            <consortium name="The Broad Institute Genomics Platform"/>
            <consortium name="The Broad Institute Genome Sequencing Center for Infectious Disease"/>
            <person name="Wu L."/>
            <person name="Ma J."/>
        </authorList>
    </citation>
    <scope>NUCLEOTIDE SEQUENCE [LARGE SCALE GENOMIC DNA]</scope>
    <source>
        <strain evidence="11">KCTC 42195</strain>
    </source>
</reference>
<evidence type="ECO:0000256" key="2">
    <source>
        <dbReference type="ARBA" id="ARBA00022475"/>
    </source>
</evidence>
<evidence type="ECO:0000256" key="5">
    <source>
        <dbReference type="ARBA" id="ARBA00023136"/>
    </source>
</evidence>
<evidence type="ECO:0000256" key="8">
    <source>
        <dbReference type="SAM" id="Phobius"/>
    </source>
</evidence>
<dbReference type="Gene3D" id="3.30.1890.10">
    <property type="entry name" value="FepE-like"/>
    <property type="match status" value="1"/>
</dbReference>
<dbReference type="SUPFAM" id="SSF160355">
    <property type="entry name" value="Bacterial polysaccharide co-polymerase-like"/>
    <property type="match status" value="1"/>
</dbReference>
<evidence type="ECO:0000256" key="1">
    <source>
        <dbReference type="ARBA" id="ARBA00004651"/>
    </source>
</evidence>
<dbReference type="InterPro" id="IPR050445">
    <property type="entry name" value="Bact_polysacc_biosynth/exp"/>
</dbReference>
<name>A0ABV7TU57_9NEIS</name>
<feature type="coiled-coil region" evidence="6">
    <location>
        <begin position="166"/>
        <end position="193"/>
    </location>
</feature>
<evidence type="ECO:0000256" key="4">
    <source>
        <dbReference type="ARBA" id="ARBA00022989"/>
    </source>
</evidence>
<protein>
    <submittedName>
        <fullName evidence="10">Wzz/FepE/Etk N-terminal domain-containing protein</fullName>
    </submittedName>
</protein>
<evidence type="ECO:0000256" key="7">
    <source>
        <dbReference type="SAM" id="MobiDB-lite"/>
    </source>
</evidence>
<accession>A0ABV7TU57</accession>
<evidence type="ECO:0000256" key="6">
    <source>
        <dbReference type="SAM" id="Coils"/>
    </source>
</evidence>
<dbReference type="PANTHER" id="PTHR32309:SF13">
    <property type="entry name" value="FERRIC ENTEROBACTIN TRANSPORT PROTEIN FEPE"/>
    <property type="match status" value="1"/>
</dbReference>
<sequence length="339" mass="37422">MNLHAVKPQEDEEIGLTELIAKLWRGRWTIASITGSTVMLACVYAFNSPQVWTSMATIAPPSIEQMGEYYLAKRQLDAAPLFSKPDGRVSVSVQSTPTPTPTPTSAEAEQAGQLFEVTKLLLDTTPGVMLLRPDGRKQQLFQVQSSAQTPAAAQQQLNQAFKLINRQLATQKAQELRSQRNLLQASLRQEQEELVSQAKAIRTKELAQTRLALDTAKRAGLINFNGNSYAGLEAAQTHYLLGSKLLQARLTTLEHAPLDYPERYYEINDALKEIQKLPKVGIGNLAGFQLISEPSLPSHRDKPKRSLIIALAAIVGLLLGSLWILGHDVLAELRDKLKD</sequence>
<keyword evidence="4 8" id="KW-1133">Transmembrane helix</keyword>
<evidence type="ECO:0000259" key="9">
    <source>
        <dbReference type="Pfam" id="PF02706"/>
    </source>
</evidence>
<dbReference type="InterPro" id="IPR003856">
    <property type="entry name" value="LPS_length_determ_N"/>
</dbReference>
<dbReference type="RefSeq" id="WP_390278843.1">
    <property type="nucleotide sequence ID" value="NZ_JBHRYH010000018.1"/>
</dbReference>
<dbReference type="PANTHER" id="PTHR32309">
    <property type="entry name" value="TYROSINE-PROTEIN KINASE"/>
    <property type="match status" value="1"/>
</dbReference>
<organism evidence="10 11">
    <name type="scientific">Vogesella amnigena</name>
    <dbReference type="NCBI Taxonomy" id="1507449"/>
    <lineage>
        <taxon>Bacteria</taxon>
        <taxon>Pseudomonadati</taxon>
        <taxon>Pseudomonadota</taxon>
        <taxon>Betaproteobacteria</taxon>
        <taxon>Neisseriales</taxon>
        <taxon>Chromobacteriaceae</taxon>
        <taxon>Vogesella</taxon>
    </lineage>
</organism>
<proteinExistence type="predicted"/>
<feature type="region of interest" description="Disordered" evidence="7">
    <location>
        <begin position="89"/>
        <end position="108"/>
    </location>
</feature>
<keyword evidence="11" id="KW-1185">Reference proteome</keyword>
<keyword evidence="2" id="KW-1003">Cell membrane</keyword>
<comment type="subcellular location">
    <subcellularLocation>
        <location evidence="1">Cell membrane</location>
        <topology evidence="1">Multi-pass membrane protein</topology>
    </subcellularLocation>
</comment>
<keyword evidence="3 8" id="KW-0812">Transmembrane</keyword>
<comment type="caution">
    <text evidence="10">The sequence shown here is derived from an EMBL/GenBank/DDBJ whole genome shotgun (WGS) entry which is preliminary data.</text>
</comment>
<feature type="domain" description="Polysaccharide chain length determinant N-terminal" evidence="9">
    <location>
        <begin position="12"/>
        <end position="66"/>
    </location>
</feature>
<keyword evidence="6" id="KW-0175">Coiled coil</keyword>
<dbReference type="Pfam" id="PF02706">
    <property type="entry name" value="Wzz"/>
    <property type="match status" value="1"/>
</dbReference>
<gene>
    <name evidence="10" type="ORF">ACFOKJ_09110</name>
</gene>
<keyword evidence="5 8" id="KW-0472">Membrane</keyword>
<feature type="transmembrane region" description="Helical" evidence="8">
    <location>
        <begin position="28"/>
        <end position="46"/>
    </location>
</feature>
<evidence type="ECO:0000313" key="11">
    <source>
        <dbReference type="Proteomes" id="UP001595636"/>
    </source>
</evidence>
<dbReference type="EMBL" id="JBHRYH010000018">
    <property type="protein sequence ID" value="MFC3626288.1"/>
    <property type="molecule type" value="Genomic_DNA"/>
</dbReference>
<evidence type="ECO:0000313" key="10">
    <source>
        <dbReference type="EMBL" id="MFC3626288.1"/>
    </source>
</evidence>
<evidence type="ECO:0000256" key="3">
    <source>
        <dbReference type="ARBA" id="ARBA00022692"/>
    </source>
</evidence>